<organism evidence="8 9">
    <name type="scientific">Saccharopolyspora shandongensis</name>
    <dbReference type="NCBI Taxonomy" id="418495"/>
    <lineage>
        <taxon>Bacteria</taxon>
        <taxon>Bacillati</taxon>
        <taxon>Actinomycetota</taxon>
        <taxon>Actinomycetes</taxon>
        <taxon>Pseudonocardiales</taxon>
        <taxon>Pseudonocardiaceae</taxon>
        <taxon>Saccharopolyspora</taxon>
    </lineage>
</organism>
<feature type="transmembrane region" description="Helical" evidence="6">
    <location>
        <begin position="111"/>
        <end position="135"/>
    </location>
</feature>
<dbReference type="AlphaFoldDB" id="A0A1H3BBN4"/>
<feature type="transmembrane region" description="Helical" evidence="6">
    <location>
        <begin position="83"/>
        <end position="105"/>
    </location>
</feature>
<dbReference type="InterPro" id="IPR036259">
    <property type="entry name" value="MFS_trans_sf"/>
</dbReference>
<evidence type="ECO:0000256" key="6">
    <source>
        <dbReference type="SAM" id="Phobius"/>
    </source>
</evidence>
<keyword evidence="4 6" id="KW-1133">Transmembrane helix</keyword>
<dbReference type="GO" id="GO:0005886">
    <property type="term" value="C:plasma membrane"/>
    <property type="evidence" value="ECO:0007669"/>
    <property type="project" value="UniProtKB-SubCell"/>
</dbReference>
<dbReference type="Gene3D" id="1.20.1250.20">
    <property type="entry name" value="MFS general substrate transporter like domains"/>
    <property type="match status" value="1"/>
</dbReference>
<evidence type="ECO:0000256" key="3">
    <source>
        <dbReference type="ARBA" id="ARBA00022692"/>
    </source>
</evidence>
<dbReference type="OrthoDB" id="9815525at2"/>
<proteinExistence type="predicted"/>
<gene>
    <name evidence="8" type="ORF">SAMN05216215_1010121</name>
</gene>
<evidence type="ECO:0000256" key="5">
    <source>
        <dbReference type="ARBA" id="ARBA00023136"/>
    </source>
</evidence>
<feature type="transmembrane region" description="Helical" evidence="6">
    <location>
        <begin position="296"/>
        <end position="329"/>
    </location>
</feature>
<keyword evidence="2" id="KW-1003">Cell membrane</keyword>
<evidence type="ECO:0000313" key="8">
    <source>
        <dbReference type="EMBL" id="SDX38834.1"/>
    </source>
</evidence>
<evidence type="ECO:0000259" key="7">
    <source>
        <dbReference type="PROSITE" id="PS50850"/>
    </source>
</evidence>
<feature type="transmembrane region" description="Helical" evidence="6">
    <location>
        <begin position="266"/>
        <end position="284"/>
    </location>
</feature>
<dbReference type="GO" id="GO:0022857">
    <property type="term" value="F:transmembrane transporter activity"/>
    <property type="evidence" value="ECO:0007669"/>
    <property type="project" value="InterPro"/>
</dbReference>
<dbReference type="Proteomes" id="UP000199529">
    <property type="component" value="Unassembled WGS sequence"/>
</dbReference>
<dbReference type="CDD" id="cd06173">
    <property type="entry name" value="MFS_MefA_like"/>
    <property type="match status" value="1"/>
</dbReference>
<keyword evidence="5 6" id="KW-0472">Membrane</keyword>
<dbReference type="InterPro" id="IPR011701">
    <property type="entry name" value="MFS"/>
</dbReference>
<dbReference type="SUPFAM" id="SSF103473">
    <property type="entry name" value="MFS general substrate transporter"/>
    <property type="match status" value="1"/>
</dbReference>
<protein>
    <submittedName>
        <fullName evidence="8">Predicted arabinose efflux permease, MFS family</fullName>
    </submittedName>
</protein>
<keyword evidence="9" id="KW-1185">Reference proteome</keyword>
<dbReference type="PROSITE" id="PS50850">
    <property type="entry name" value="MFS"/>
    <property type="match status" value="1"/>
</dbReference>
<sequence length="436" mass="46447">MTNGTSENALMARSRTNFLKIWIGTGTSQLGSQISLLAIPTLAILVYHATPFEASVVGALEVVPFTLFSLLAGPLVDRLPRRAVLVVCDVARFAAIATLAGTYLAGLHHMWIIYAVAFVVGTFTVFFDITFMSFIPHVVAKEHLLTANSRLGATNSVAQTAGPSVGGLLIEFLGPARTLVVDAVSYLVSAAAVVLVRVKEPRRNNSTLRIGVLFAEIREGLVYVRRSPVLARVALTNAMCDFGQAIIQSVYLVFIYNSLHLPPGQVGFVLAVTGVSFAVGAILLPRVTRWLGFGRTMAFSVLLGMGIELLTPLAMLGFAVVVLVGINIITGATNAFYDINQLTYRQKRTPDELQGRVHATMRMTFQGPTPFGYLLGGALATFVGVAATIFVGAVVSTIGATALLTGAVLRLRSIDEVDPDPDPGKPLSSATTKEDL</sequence>
<feature type="transmembrane region" description="Helical" evidence="6">
    <location>
        <begin position="54"/>
        <end position="76"/>
    </location>
</feature>
<dbReference type="PANTHER" id="PTHR23513">
    <property type="entry name" value="INTEGRAL MEMBRANE EFFLUX PROTEIN-RELATED"/>
    <property type="match status" value="1"/>
</dbReference>
<evidence type="ECO:0000313" key="9">
    <source>
        <dbReference type="Proteomes" id="UP000199529"/>
    </source>
</evidence>
<accession>A0A1H3BBN4</accession>
<dbReference type="EMBL" id="FNOK01000010">
    <property type="protein sequence ID" value="SDX38834.1"/>
    <property type="molecule type" value="Genomic_DNA"/>
</dbReference>
<evidence type="ECO:0000256" key="4">
    <source>
        <dbReference type="ARBA" id="ARBA00022989"/>
    </source>
</evidence>
<reference evidence="9" key="1">
    <citation type="submission" date="2016-10" db="EMBL/GenBank/DDBJ databases">
        <authorList>
            <person name="Varghese N."/>
            <person name="Submissions S."/>
        </authorList>
    </citation>
    <scope>NUCLEOTIDE SEQUENCE [LARGE SCALE GENOMIC DNA]</scope>
    <source>
        <strain evidence="9">CGMCC 4.3530</strain>
    </source>
</reference>
<dbReference type="PANTHER" id="PTHR23513:SF6">
    <property type="entry name" value="MAJOR FACILITATOR SUPERFAMILY ASSOCIATED DOMAIN-CONTAINING PROTEIN"/>
    <property type="match status" value="1"/>
</dbReference>
<feature type="domain" description="Major facilitator superfamily (MFS) profile" evidence="7">
    <location>
        <begin position="229"/>
        <end position="436"/>
    </location>
</feature>
<name>A0A1H3BBN4_9PSEU</name>
<feature type="transmembrane region" description="Helical" evidence="6">
    <location>
        <begin position="21"/>
        <end position="48"/>
    </location>
</feature>
<dbReference type="RefSeq" id="WP_093265426.1">
    <property type="nucleotide sequence ID" value="NZ_FNOK01000010.1"/>
</dbReference>
<evidence type="ECO:0000256" key="1">
    <source>
        <dbReference type="ARBA" id="ARBA00004651"/>
    </source>
</evidence>
<comment type="subcellular location">
    <subcellularLocation>
        <location evidence="1">Cell membrane</location>
        <topology evidence="1">Multi-pass membrane protein</topology>
    </subcellularLocation>
</comment>
<dbReference type="Pfam" id="PF07690">
    <property type="entry name" value="MFS_1"/>
    <property type="match status" value="1"/>
</dbReference>
<keyword evidence="3 6" id="KW-0812">Transmembrane</keyword>
<feature type="transmembrane region" description="Helical" evidence="6">
    <location>
        <begin position="233"/>
        <end position="254"/>
    </location>
</feature>
<dbReference type="STRING" id="418495.SAMN05216215_1010121"/>
<evidence type="ECO:0000256" key="2">
    <source>
        <dbReference type="ARBA" id="ARBA00022475"/>
    </source>
</evidence>
<dbReference type="InterPro" id="IPR020846">
    <property type="entry name" value="MFS_dom"/>
</dbReference>
<feature type="transmembrane region" description="Helical" evidence="6">
    <location>
        <begin position="371"/>
        <end position="404"/>
    </location>
</feature>